<dbReference type="InterPro" id="IPR019690">
    <property type="entry name" value="DUF2569"/>
</dbReference>
<keyword evidence="3" id="KW-1185">Reference proteome</keyword>
<feature type="transmembrane region" description="Helical" evidence="1">
    <location>
        <begin position="103"/>
        <end position="124"/>
    </location>
</feature>
<dbReference type="Proteomes" id="UP001596250">
    <property type="component" value="Unassembled WGS sequence"/>
</dbReference>
<gene>
    <name evidence="2" type="ORF">ACFPXP_10380</name>
</gene>
<feature type="transmembrane region" description="Helical" evidence="1">
    <location>
        <begin position="73"/>
        <end position="91"/>
    </location>
</feature>
<proteinExistence type="predicted"/>
<dbReference type="EMBL" id="JBHSQV010000136">
    <property type="protein sequence ID" value="MFC5986824.1"/>
    <property type="molecule type" value="Genomic_DNA"/>
</dbReference>
<feature type="transmembrane region" description="Helical" evidence="1">
    <location>
        <begin position="21"/>
        <end position="41"/>
    </location>
</feature>
<evidence type="ECO:0000256" key="1">
    <source>
        <dbReference type="SAM" id="Phobius"/>
    </source>
</evidence>
<dbReference type="RefSeq" id="WP_379894137.1">
    <property type="nucleotide sequence ID" value="NZ_CBCSCT010000070.1"/>
</dbReference>
<sequence length="163" mass="19061">MDTKLRPNHHLDLTISGLGGWLILVQIGLFISLARAVYYLLDAMSVWKQWDTIMDEESFYYDPLWPSLTVFESVYNGFIVIFCLYIVINFYMKKSIVPRLMIILYSSNLLAAVIDYAMIQQITFAKQLDNGDAEKVLYRAILAAAIWIPYFLRSRRVRQTFVR</sequence>
<reference evidence="3" key="1">
    <citation type="journal article" date="2019" name="Int. J. Syst. Evol. Microbiol.">
        <title>The Global Catalogue of Microorganisms (GCM) 10K type strain sequencing project: providing services to taxonomists for standard genome sequencing and annotation.</title>
        <authorList>
            <consortium name="The Broad Institute Genomics Platform"/>
            <consortium name="The Broad Institute Genome Sequencing Center for Infectious Disease"/>
            <person name="Wu L."/>
            <person name="Ma J."/>
        </authorList>
    </citation>
    <scope>NUCLEOTIDE SEQUENCE [LARGE SCALE GENOMIC DNA]</scope>
    <source>
        <strain evidence="3">CCM 8749</strain>
    </source>
</reference>
<keyword evidence="1" id="KW-0472">Membrane</keyword>
<evidence type="ECO:0000313" key="3">
    <source>
        <dbReference type="Proteomes" id="UP001596250"/>
    </source>
</evidence>
<protein>
    <submittedName>
        <fullName evidence="2">DUF2569 domain-containing protein</fullName>
    </submittedName>
</protein>
<dbReference type="Pfam" id="PF10754">
    <property type="entry name" value="DUF2569"/>
    <property type="match status" value="1"/>
</dbReference>
<feature type="transmembrane region" description="Helical" evidence="1">
    <location>
        <begin position="136"/>
        <end position="153"/>
    </location>
</feature>
<name>A0ABW1INZ4_9BACL</name>
<keyword evidence="1" id="KW-0812">Transmembrane</keyword>
<keyword evidence="1" id="KW-1133">Transmembrane helix</keyword>
<accession>A0ABW1INZ4</accession>
<organism evidence="2 3">
    <name type="scientific">Marinicrinis lubricantis</name>
    <dbReference type="NCBI Taxonomy" id="2086470"/>
    <lineage>
        <taxon>Bacteria</taxon>
        <taxon>Bacillati</taxon>
        <taxon>Bacillota</taxon>
        <taxon>Bacilli</taxon>
        <taxon>Bacillales</taxon>
        <taxon>Paenibacillaceae</taxon>
    </lineage>
</organism>
<evidence type="ECO:0000313" key="2">
    <source>
        <dbReference type="EMBL" id="MFC5986824.1"/>
    </source>
</evidence>
<comment type="caution">
    <text evidence="2">The sequence shown here is derived from an EMBL/GenBank/DDBJ whole genome shotgun (WGS) entry which is preliminary data.</text>
</comment>